<dbReference type="Pfam" id="PF14219">
    <property type="entry name" value="DUF4328"/>
    <property type="match status" value="1"/>
</dbReference>
<evidence type="ECO:0000259" key="2">
    <source>
        <dbReference type="Pfam" id="PF14219"/>
    </source>
</evidence>
<evidence type="ECO:0000313" key="3">
    <source>
        <dbReference type="EMBL" id="AGS70749.1"/>
    </source>
</evidence>
<accession>S5V6E7</accession>
<sequence length="237" mass="25217">MNEEIRQSAVPSGLALRPVRLSGRLAAGALSLAGLAWVLRAVWEVRLSAAGEPGSGPPDQGDGVHRPLTALEDSYHRVSSVGGVVAFLCALFFLAWLWRVRDNARALTGQRPKYAGIWVLLGWVVPVVNLWFPRGIVADAFRTTAPGRKLPVCVNVWWGLWLVGVFSGVGLIQNDSTDQVIARAYGEVWPLLVSDAAVVGAAVAGVFVVRAVTGAQLERIRQGAAPAVERVGPGGED</sequence>
<evidence type="ECO:0000313" key="4">
    <source>
        <dbReference type="Proteomes" id="UP000015423"/>
    </source>
</evidence>
<reference evidence="3 4" key="2">
    <citation type="journal article" date="2013" name="J. Biotechnol.">
        <title>Complete genome sequence of the kirromycin producer Streptomyces collinus Tu 365 consisting of a linear chromosome and two linear plasmids.</title>
        <authorList>
            <person name="Ruckert C."/>
            <person name="Szczepanowski R."/>
            <person name="Albersmeier A."/>
            <person name="Goesmann A."/>
            <person name="Iftime D."/>
            <person name="Musiol E.M."/>
            <person name="Blin K."/>
            <person name="Wohlleben W."/>
            <person name="Puhler A."/>
            <person name="Kalinowski J."/>
            <person name="Weber T."/>
        </authorList>
    </citation>
    <scope>NUCLEOTIDE SEQUENCE [LARGE SCALE GENOMIC DNA]</scope>
    <source>
        <strain evidence="4">DSM 40733 / Tue 365</strain>
    </source>
</reference>
<dbReference type="Proteomes" id="UP000015423">
    <property type="component" value="Chromosome"/>
</dbReference>
<protein>
    <recommendedName>
        <fullName evidence="2">DUF4328 domain-containing protein</fullName>
    </recommendedName>
</protein>
<dbReference type="RefSeq" id="WP_020941207.1">
    <property type="nucleotide sequence ID" value="NC_021985.1"/>
</dbReference>
<feature type="transmembrane region" description="Helical" evidence="1">
    <location>
        <begin position="192"/>
        <end position="212"/>
    </location>
</feature>
<dbReference type="HOGENOM" id="CLU_060324_0_1_11"/>
<dbReference type="AlphaFoldDB" id="S5V6E7"/>
<organism evidence="3 4">
    <name type="scientific">Streptomyces collinus (strain DSM 40733 / Tue 365)</name>
    <dbReference type="NCBI Taxonomy" id="1214242"/>
    <lineage>
        <taxon>Bacteria</taxon>
        <taxon>Bacillati</taxon>
        <taxon>Actinomycetota</taxon>
        <taxon>Actinomycetes</taxon>
        <taxon>Kitasatosporales</taxon>
        <taxon>Streptomycetaceae</taxon>
        <taxon>Streptomyces</taxon>
    </lineage>
</organism>
<dbReference type="InterPro" id="IPR025565">
    <property type="entry name" value="DUF4328"/>
</dbReference>
<dbReference type="STRING" id="1214242.B446_19685"/>
<evidence type="ECO:0000256" key="1">
    <source>
        <dbReference type="SAM" id="Phobius"/>
    </source>
</evidence>
<keyword evidence="1" id="KW-1133">Transmembrane helix</keyword>
<proteinExistence type="predicted"/>
<feature type="transmembrane region" description="Helical" evidence="1">
    <location>
        <begin position="152"/>
        <end position="172"/>
    </location>
</feature>
<dbReference type="KEGG" id="sci:B446_19685"/>
<feature type="transmembrane region" description="Helical" evidence="1">
    <location>
        <begin position="78"/>
        <end position="98"/>
    </location>
</feature>
<dbReference type="eggNOG" id="COG0515">
    <property type="taxonomic scope" value="Bacteria"/>
</dbReference>
<keyword evidence="1" id="KW-0812">Transmembrane</keyword>
<keyword evidence="4" id="KW-1185">Reference proteome</keyword>
<feature type="domain" description="DUF4328" evidence="2">
    <location>
        <begin position="78"/>
        <end position="213"/>
    </location>
</feature>
<feature type="transmembrane region" description="Helical" evidence="1">
    <location>
        <begin position="114"/>
        <end position="132"/>
    </location>
</feature>
<dbReference type="EMBL" id="CP006259">
    <property type="protein sequence ID" value="AGS70749.1"/>
    <property type="molecule type" value="Genomic_DNA"/>
</dbReference>
<gene>
    <name evidence="3" type="ORF">B446_19685</name>
</gene>
<name>S5V6E7_STRC3</name>
<reference evidence="4" key="1">
    <citation type="submission" date="2012-10" db="EMBL/GenBank/DDBJ databases">
        <title>The complete genome sequence of Streptomyces collinus Tu 365.</title>
        <authorList>
            <person name="Ruckert C."/>
            <person name="Szczepanowski R."/>
            <person name="Goesmann A."/>
            <person name="Pross E.K."/>
            <person name="Musiol E.M."/>
            <person name="Blin K."/>
            <person name="Wohlleben W."/>
            <person name="Puhler A."/>
            <person name="Weber T."/>
            <person name="Kalinowski J."/>
        </authorList>
    </citation>
    <scope>NUCLEOTIDE SEQUENCE [LARGE SCALE GENOMIC DNA]</scope>
    <source>
        <strain evidence="4">DSM 40733 / Tue 365</strain>
    </source>
</reference>
<keyword evidence="1" id="KW-0472">Membrane</keyword>
<dbReference type="PATRIC" id="fig|1214242.5.peg.4031"/>